<dbReference type="InterPro" id="IPR036582">
    <property type="entry name" value="Mao_N_sf"/>
</dbReference>
<dbReference type="SUPFAM" id="SSF55383">
    <property type="entry name" value="Copper amine oxidase, domain N"/>
    <property type="match status" value="1"/>
</dbReference>
<dbReference type="Proteomes" id="UP000269573">
    <property type="component" value="Unassembled WGS sequence"/>
</dbReference>
<dbReference type="EMBL" id="RHHU01000005">
    <property type="protein sequence ID" value="RNB86850.1"/>
    <property type="molecule type" value="Genomic_DNA"/>
</dbReference>
<dbReference type="Gene3D" id="3.30.457.10">
    <property type="entry name" value="Copper amine oxidase-like, N-terminal domain"/>
    <property type="match status" value="1"/>
</dbReference>
<dbReference type="RefSeq" id="WP_122923789.1">
    <property type="nucleotide sequence ID" value="NZ_RHHU01000005.1"/>
</dbReference>
<evidence type="ECO:0000259" key="2">
    <source>
        <dbReference type="Pfam" id="PF07833"/>
    </source>
</evidence>
<evidence type="ECO:0000256" key="1">
    <source>
        <dbReference type="SAM" id="SignalP"/>
    </source>
</evidence>
<name>A0A3M8DFD5_9BACL</name>
<evidence type="ECO:0000313" key="3">
    <source>
        <dbReference type="EMBL" id="RNB86850.1"/>
    </source>
</evidence>
<protein>
    <submittedName>
        <fullName evidence="3">Copper amine oxidase N-terminal domain-containing protein</fullName>
    </submittedName>
</protein>
<gene>
    <name evidence="3" type="ORF">EDM59_10465</name>
</gene>
<dbReference type="InterPro" id="IPR012854">
    <property type="entry name" value="Cu_amine_oxidase-like_N"/>
</dbReference>
<sequence length="638" mass="71274">MIQRKWQVLCVTAILSAALMTNQSVLAAESSAQRVEVKLKWNTAQATVNGQDMAIEQPYLSQDTTMIPLSLLTSAFGAGLQYDSQNQMIELSYNGKVIKLSAGSKQAWVNSSPVTLTASPEVKNGKTMVPLTLLTQVMGLQAIVDAKTKDVSIVGSKQEEIAAAGVSLDSDLGKTMIGDSYYGWSMKYPTGLVKDSQSFQGDYVSFSDAKSTYEMYIHIVDEQPENLSGTGLLSRLVDSSDYTVLSKGFVNDPKQPYARLISKDSGGWVYEERAYQSGDRIFYVTLVIYDEADFRNPAKYSGYKDLLDSFSLSYPKGSPTVKDLSTVEGNFRWYTQEDMGLKLKVPANWQNSYNQAFTQFSSADGRQWIKVKVTSKEEGLTLEDWAKRHEQMYRDQIHESYLKVDSAPASTMVAGVPAIEQKFSSSDGAFWYAEHDFFFFKGNYKVYVEIAYDPEASEQEKKELVQTIKQSLTVNQSAMNPAMGEIADDDLVDQDQMATIKFAEQKFSISIPEHWKEIRGEGITKTYEFLGGNAMILAGSGKAATVRKEVEQSIKENSSSYAYLIKENKPITVAGANGYKLYVVGNNDGARFEKTIYLLEKGKNMYMIAFTFSEWVKTKALEQRLQKIIDSIQFTDGK</sequence>
<comment type="caution">
    <text evidence="3">The sequence shown here is derived from an EMBL/GenBank/DDBJ whole genome shotgun (WGS) entry which is preliminary data.</text>
</comment>
<feature type="chain" id="PRO_5018296355" evidence="1">
    <location>
        <begin position="28"/>
        <end position="638"/>
    </location>
</feature>
<evidence type="ECO:0000313" key="4">
    <source>
        <dbReference type="Proteomes" id="UP000269573"/>
    </source>
</evidence>
<dbReference type="Pfam" id="PF07833">
    <property type="entry name" value="Cu_amine_oxidN1"/>
    <property type="match status" value="1"/>
</dbReference>
<proteinExistence type="predicted"/>
<reference evidence="3 4" key="1">
    <citation type="submission" date="2018-10" db="EMBL/GenBank/DDBJ databases">
        <title>Phylogenomics of Brevibacillus.</title>
        <authorList>
            <person name="Dunlap C."/>
        </authorList>
    </citation>
    <scope>NUCLEOTIDE SEQUENCE [LARGE SCALE GENOMIC DNA]</scope>
    <source>
        <strain evidence="3 4">JCM 15774</strain>
    </source>
</reference>
<dbReference type="AlphaFoldDB" id="A0A3M8DFD5"/>
<keyword evidence="1" id="KW-0732">Signal</keyword>
<feature type="domain" description="Copper amine oxidase-like N-terminal" evidence="2">
    <location>
        <begin position="47"/>
        <end position="153"/>
    </location>
</feature>
<organism evidence="3 4">
    <name type="scientific">Brevibacillus nitrificans</name>
    <dbReference type="NCBI Taxonomy" id="651560"/>
    <lineage>
        <taxon>Bacteria</taxon>
        <taxon>Bacillati</taxon>
        <taxon>Bacillota</taxon>
        <taxon>Bacilli</taxon>
        <taxon>Bacillales</taxon>
        <taxon>Paenibacillaceae</taxon>
        <taxon>Brevibacillus</taxon>
    </lineage>
</organism>
<dbReference type="Gene3D" id="3.40.1000.10">
    <property type="entry name" value="Mog1/PsbP, alpha/beta/alpha sandwich"/>
    <property type="match status" value="2"/>
</dbReference>
<keyword evidence="4" id="KW-1185">Reference proteome</keyword>
<accession>A0A3M8DFD5</accession>
<feature type="signal peptide" evidence="1">
    <location>
        <begin position="1"/>
        <end position="27"/>
    </location>
</feature>